<dbReference type="Gene3D" id="1.20.1610.10">
    <property type="entry name" value="alpha-1,2-mannosidases domains"/>
    <property type="match status" value="1"/>
</dbReference>
<dbReference type="RefSeq" id="WP_187056937.1">
    <property type="nucleotide sequence ID" value="NZ_CP060412.1"/>
</dbReference>
<dbReference type="GO" id="GO:0005975">
    <property type="term" value="P:carbohydrate metabolic process"/>
    <property type="evidence" value="ECO:0007669"/>
    <property type="project" value="InterPro"/>
</dbReference>
<dbReference type="InterPro" id="IPR005887">
    <property type="entry name" value="GH92_a_mannosidase_put"/>
</dbReference>
<dbReference type="PANTHER" id="PTHR12143">
    <property type="entry name" value="PEPTIDE N-GLYCANASE PNGASE -RELATED"/>
    <property type="match status" value="1"/>
</dbReference>
<proteinExistence type="predicted"/>
<dbReference type="Pfam" id="PF17678">
    <property type="entry name" value="Glyco_hydro_92N"/>
    <property type="match status" value="1"/>
</dbReference>
<gene>
    <name evidence="3" type="ORF">H8F01_20980</name>
</gene>
<dbReference type="Gene3D" id="2.70.98.10">
    <property type="match status" value="1"/>
</dbReference>
<dbReference type="InterPro" id="IPR041371">
    <property type="entry name" value="GH92_N"/>
</dbReference>
<dbReference type="InterPro" id="IPR008928">
    <property type="entry name" value="6-hairpin_glycosidase_sf"/>
</dbReference>
<dbReference type="NCBIfam" id="TIGR01180">
    <property type="entry name" value="aman2_put"/>
    <property type="match status" value="1"/>
</dbReference>
<dbReference type="InterPro" id="IPR014718">
    <property type="entry name" value="GH-type_carb-bd"/>
</dbReference>
<evidence type="ECO:0000259" key="2">
    <source>
        <dbReference type="Pfam" id="PF17678"/>
    </source>
</evidence>
<dbReference type="FunFam" id="3.30.2080.10:FF:000001">
    <property type="entry name" value="Alpha-1,2-mannosidase subfamily"/>
    <property type="match status" value="1"/>
</dbReference>
<dbReference type="KEGG" id="dtl:H8F01_20980"/>
<dbReference type="GO" id="GO:0005829">
    <property type="term" value="C:cytosol"/>
    <property type="evidence" value="ECO:0007669"/>
    <property type="project" value="TreeGrafter"/>
</dbReference>
<evidence type="ECO:0000313" key="4">
    <source>
        <dbReference type="Proteomes" id="UP000515873"/>
    </source>
</evidence>
<dbReference type="EMBL" id="CP060412">
    <property type="protein sequence ID" value="QNK01475.1"/>
    <property type="molecule type" value="Genomic_DNA"/>
</dbReference>
<dbReference type="Gene3D" id="1.20.1050.60">
    <property type="entry name" value="alpha-1,2-mannosidase"/>
    <property type="match status" value="1"/>
</dbReference>
<evidence type="ECO:0000259" key="1">
    <source>
        <dbReference type="Pfam" id="PF07971"/>
    </source>
</evidence>
<dbReference type="SUPFAM" id="SSF48208">
    <property type="entry name" value="Six-hairpin glycosidases"/>
    <property type="match status" value="1"/>
</dbReference>
<sequence>MSVVPGPGKEESLTSRPGVGFTGVRTLRYDADAVSEQRERRATLYRLKQPVTASTRLSYVVLPADASGKASGNAQYVAVDLLFTDGTRLSSLKAMDQHRVLASAAAQGDSRVLHDNQWNALDIDVGAVAHGKTVAAIELVEDAPKGAEAFHGYIDDLRLADVAQASADAAPNTYVDTRRGSNANAHFSRGNNFPAVALPHGFNFWTPTTQAGSDWIYQYQDRNGADNHPRIQAFALSHEPSPWMGDRQTFQVMPAAAATGAPSLDRDARSLPFTHDHEIARADLYQVTFDNGITTAMTPTDHAAMMRFTFKGDRSQLVFDNRNDKGGVELDAAHGSISGYSDVASHLSTGATRLFFYATFDRPVTESGRLTGQGRDNVAAWFGFDTHADKTVTMRMATSLISLEQAKRNLAQEISSDDTFDSVQKRAAQQWNQLLGRIEIPGASARDKVTLYSNLYRLFLYPNEAYENVGTAEHPDYRYASPFSAATGASTPTQTGARVLAGKPYVNNGLWDTYRTAWPAYALLTPKQAGEMIDGFVQQYRDGGWIARWSSPGYADLMVGTSSDVAFADAWNKGIRNFDVRSFYQAALKDATVVSDVPGAGRKGIERSVFHGYVDNSTDEGLSWSMAGYLNDFGISELAQTLAGDHEAGDPYAAHYADDARYFRSRSLGYTNLFNADAGFFIGRKPDGSWRIDAAQFDPKAWGGDYTETNAWNMSFDGVHDGQGLANLYGGTEGLAKKLDAFFGAGTAFNVGAYGGIIHEMLEARDVRMGQYGHSNQPSHHILYMYDLAGQPWKTQDKVRDALSRLYVGSEIGQGYPGDEDNGEMSAWWVFSAAGFYPLRMGTPTYAIGAPYFPHMIIHLENGKTIDIRAPEVSDRNRYIQGVTLNGKAYDRSWLAHADLANGAVLDFRMGEKPSAWGSAEGEARLPSITTGNAAPAPLRDFADSDGAQVKVPGDAAAGRALSDNTSDTEATLRGSEATVQLDLKQPKQVALYTLTSSAQAGHDPKAWTFEGSSDGVHWVALDTRHDEAFPWRRQTRAFAVAHPGSYAHYRWRAEGAGASKGVALSEVEWLGQP</sequence>
<evidence type="ECO:0000313" key="3">
    <source>
        <dbReference type="EMBL" id="QNK01475.1"/>
    </source>
</evidence>
<feature type="domain" description="Glycosyl hydrolase family 92" evidence="1">
    <location>
        <begin position="405"/>
        <end position="912"/>
    </location>
</feature>
<accession>A0A7G8Q3W7</accession>
<reference evidence="3 4" key="1">
    <citation type="submission" date="2020-08" db="EMBL/GenBank/DDBJ databases">
        <title>Dyella sp. G9 isolated from forest soil.</title>
        <authorList>
            <person name="Fu J."/>
            <person name="Qiu L."/>
        </authorList>
    </citation>
    <scope>NUCLEOTIDE SEQUENCE [LARGE SCALE GENOMIC DNA]</scope>
    <source>
        <strain evidence="3 4">G9</strain>
    </source>
</reference>
<keyword evidence="4" id="KW-1185">Reference proteome</keyword>
<dbReference type="FunFam" id="1.20.1050.60:FF:000001">
    <property type="entry name" value="Putative alpha-1,2-mannosidase"/>
    <property type="match status" value="1"/>
</dbReference>
<dbReference type="GO" id="GO:0006516">
    <property type="term" value="P:glycoprotein catabolic process"/>
    <property type="evidence" value="ECO:0007669"/>
    <property type="project" value="TreeGrafter"/>
</dbReference>
<dbReference type="Gene3D" id="2.60.120.260">
    <property type="entry name" value="Galactose-binding domain-like"/>
    <property type="match status" value="1"/>
</dbReference>
<dbReference type="Proteomes" id="UP000515873">
    <property type="component" value="Chromosome"/>
</dbReference>
<feature type="domain" description="Glycosyl hydrolase family 92 N-terminal" evidence="2">
    <location>
        <begin position="174"/>
        <end position="399"/>
    </location>
</feature>
<dbReference type="AlphaFoldDB" id="A0A7G8Q3W7"/>
<keyword evidence="3" id="KW-0378">Hydrolase</keyword>
<name>A0A7G8Q3W7_9GAMM</name>
<dbReference type="Gene3D" id="3.30.2080.10">
    <property type="entry name" value="GH92 mannosidase domain"/>
    <property type="match status" value="1"/>
</dbReference>
<protein>
    <submittedName>
        <fullName evidence="3">Glycoside hydrolase family 92 protein</fullName>
    </submittedName>
</protein>
<dbReference type="GO" id="GO:0030246">
    <property type="term" value="F:carbohydrate binding"/>
    <property type="evidence" value="ECO:0007669"/>
    <property type="project" value="InterPro"/>
</dbReference>
<dbReference type="PANTHER" id="PTHR12143:SF43">
    <property type="entry name" value="PUTATIVE-RELATED"/>
    <property type="match status" value="1"/>
</dbReference>
<organism evidence="3 4">
    <name type="scientific">Dyella telluris</name>
    <dbReference type="NCBI Taxonomy" id="2763498"/>
    <lineage>
        <taxon>Bacteria</taxon>
        <taxon>Pseudomonadati</taxon>
        <taxon>Pseudomonadota</taxon>
        <taxon>Gammaproteobacteria</taxon>
        <taxon>Lysobacterales</taxon>
        <taxon>Rhodanobacteraceae</taxon>
        <taxon>Dyella</taxon>
    </lineage>
</organism>
<dbReference type="GO" id="GO:0000224">
    <property type="term" value="F:peptide-N4-(N-acetyl-beta-glucosaminyl)asparagine amidase activity"/>
    <property type="evidence" value="ECO:0007669"/>
    <property type="project" value="TreeGrafter"/>
</dbReference>
<dbReference type="Pfam" id="PF07971">
    <property type="entry name" value="Glyco_hydro_92"/>
    <property type="match status" value="1"/>
</dbReference>
<dbReference type="InterPro" id="IPR012939">
    <property type="entry name" value="Glyco_hydro_92"/>
</dbReference>
<dbReference type="InterPro" id="IPR050883">
    <property type="entry name" value="PNGase"/>
</dbReference>